<organism evidence="8 9">
    <name type="scientific">Desulfoluna limicola</name>
    <dbReference type="NCBI Taxonomy" id="2810562"/>
    <lineage>
        <taxon>Bacteria</taxon>
        <taxon>Pseudomonadati</taxon>
        <taxon>Thermodesulfobacteriota</taxon>
        <taxon>Desulfobacteria</taxon>
        <taxon>Desulfobacterales</taxon>
        <taxon>Desulfolunaceae</taxon>
        <taxon>Desulfoluna</taxon>
    </lineage>
</organism>
<feature type="transmembrane region" description="Helical" evidence="6">
    <location>
        <begin position="187"/>
        <end position="211"/>
    </location>
</feature>
<sequence length="396" mass="42649">MDRMNILLRVVRRELGAVASSRLMLLLSVVLPLFAMALFTVMFRQSVPENLPVAVCDLDRTGLSRSITRMVEATPAMGVVPVDDLAEGRRAVLAGKAYGLLVLPEHMEREVLAGRAPVSRFYINNQIMLPAGVIKRAMMKVYGSVSAGVKLGVSRGQGVPDVRARERAAGIHIASRTLFNPNLDYRWYLHAAICPFLLKIFIMCATVWSVGGEIKRGRVSMWLDTAQGRVHLALLGKLAPLTLWFTLLTWAMLALIFGVMEMPVPDKMGALMGGSFLFVVACQAVALSLVAFTGELTKAVSLTSFYAGSAFVFAGVTFPSSAMPLAARIWHNLLPLSYMVQLMNEQALKRLAPIESLGALGALLAIALVCGGVAWVKLSGKVGSIYSELSAGGGVV</sequence>
<feature type="transmembrane region" description="Helical" evidence="6">
    <location>
        <begin position="232"/>
        <end position="257"/>
    </location>
</feature>
<keyword evidence="4 6" id="KW-1133">Transmembrane helix</keyword>
<dbReference type="EMBL" id="AP024488">
    <property type="protein sequence ID" value="BCS98965.1"/>
    <property type="molecule type" value="Genomic_DNA"/>
</dbReference>
<evidence type="ECO:0000259" key="7">
    <source>
        <dbReference type="Pfam" id="PF12698"/>
    </source>
</evidence>
<evidence type="ECO:0000313" key="9">
    <source>
        <dbReference type="Proteomes" id="UP001320148"/>
    </source>
</evidence>
<dbReference type="PANTHER" id="PTHR30294">
    <property type="entry name" value="MEMBRANE COMPONENT OF ABC TRANSPORTER YHHJ-RELATED"/>
    <property type="match status" value="1"/>
</dbReference>
<feature type="transmembrane region" description="Helical" evidence="6">
    <location>
        <begin position="305"/>
        <end position="331"/>
    </location>
</feature>
<feature type="domain" description="ABC-2 type transporter transmembrane" evidence="7">
    <location>
        <begin position="24"/>
        <end position="375"/>
    </location>
</feature>
<evidence type="ECO:0000256" key="3">
    <source>
        <dbReference type="ARBA" id="ARBA00022692"/>
    </source>
</evidence>
<dbReference type="Pfam" id="PF12698">
    <property type="entry name" value="ABC2_membrane_3"/>
    <property type="match status" value="1"/>
</dbReference>
<evidence type="ECO:0000256" key="1">
    <source>
        <dbReference type="ARBA" id="ARBA00004651"/>
    </source>
</evidence>
<evidence type="ECO:0000256" key="2">
    <source>
        <dbReference type="ARBA" id="ARBA00022475"/>
    </source>
</evidence>
<evidence type="ECO:0000256" key="5">
    <source>
        <dbReference type="ARBA" id="ARBA00023136"/>
    </source>
</evidence>
<dbReference type="Gene3D" id="3.40.1710.10">
    <property type="entry name" value="abc type-2 transporter like domain"/>
    <property type="match status" value="1"/>
</dbReference>
<keyword evidence="5 6" id="KW-0472">Membrane</keyword>
<accession>A0ABM7PN57</accession>
<evidence type="ECO:0000256" key="6">
    <source>
        <dbReference type="SAM" id="Phobius"/>
    </source>
</evidence>
<dbReference type="InterPro" id="IPR013525">
    <property type="entry name" value="ABC2_TM"/>
</dbReference>
<reference evidence="8 9" key="1">
    <citation type="submission" date="2021-02" db="EMBL/GenBank/DDBJ databases">
        <title>Complete genome of Desulfoluna sp. strain ASN36.</title>
        <authorList>
            <person name="Takahashi A."/>
            <person name="Kojima H."/>
            <person name="Fukui M."/>
        </authorList>
    </citation>
    <scope>NUCLEOTIDE SEQUENCE [LARGE SCALE GENOMIC DNA]</scope>
    <source>
        <strain evidence="8 9">ASN36</strain>
    </source>
</reference>
<evidence type="ECO:0000313" key="8">
    <source>
        <dbReference type="EMBL" id="BCS98965.1"/>
    </source>
</evidence>
<protein>
    <recommendedName>
        <fullName evidence="7">ABC-2 type transporter transmembrane domain-containing protein</fullName>
    </recommendedName>
</protein>
<keyword evidence="3 6" id="KW-0812">Transmembrane</keyword>
<feature type="transmembrane region" description="Helical" evidence="6">
    <location>
        <begin position="269"/>
        <end position="293"/>
    </location>
</feature>
<dbReference type="RefSeq" id="WP_236890321.1">
    <property type="nucleotide sequence ID" value="NZ_AP024488.1"/>
</dbReference>
<keyword evidence="9" id="KW-1185">Reference proteome</keyword>
<dbReference type="Proteomes" id="UP001320148">
    <property type="component" value="Chromosome"/>
</dbReference>
<gene>
    <name evidence="8" type="ORF">DSLASN_45970</name>
</gene>
<proteinExistence type="predicted"/>
<evidence type="ECO:0000256" key="4">
    <source>
        <dbReference type="ARBA" id="ARBA00022989"/>
    </source>
</evidence>
<dbReference type="PANTHER" id="PTHR30294:SF47">
    <property type="entry name" value="INNER MEMBRANE TRANSPORT PERMEASE YHHJ"/>
    <property type="match status" value="1"/>
</dbReference>
<dbReference type="InterPro" id="IPR051449">
    <property type="entry name" value="ABC-2_transporter_component"/>
</dbReference>
<comment type="subcellular location">
    <subcellularLocation>
        <location evidence="1">Cell membrane</location>
        <topology evidence="1">Multi-pass membrane protein</topology>
    </subcellularLocation>
</comment>
<feature type="transmembrane region" description="Helical" evidence="6">
    <location>
        <begin position="21"/>
        <end position="43"/>
    </location>
</feature>
<name>A0ABM7PN57_9BACT</name>
<feature type="transmembrane region" description="Helical" evidence="6">
    <location>
        <begin position="351"/>
        <end position="376"/>
    </location>
</feature>
<keyword evidence="2" id="KW-1003">Cell membrane</keyword>